<sequence length="191" mass="20132">MSELGAGRDPSPVVDQLAQWEGANLLLFEDGTDHEGDRTTVRRDSVEVIIQAPKQWRDRIAATIHQVRVDDAGCPASHRISTGPDLRPTPPGDVATLRDVTSVSVCKYPLPHGISASPSSPRLLSSLRLDGPAAADEIRRIAVAARWRRSGEVGADSGVVRTRGGRGAGAPGSRSGCGRVSRGGRFGSSVP</sequence>
<proteinExistence type="predicted"/>
<gene>
    <name evidence="2" type="ORF">QLQ12_39345</name>
</gene>
<dbReference type="RefSeq" id="WP_282766074.1">
    <property type="nucleotide sequence ID" value="NZ_JASCTH010000036.1"/>
</dbReference>
<comment type="caution">
    <text evidence="2">The sequence shown here is derived from an EMBL/GenBank/DDBJ whole genome shotgun (WGS) entry which is preliminary data.</text>
</comment>
<accession>A0ABT6WY40</accession>
<feature type="region of interest" description="Disordered" evidence="1">
    <location>
        <begin position="156"/>
        <end position="191"/>
    </location>
</feature>
<dbReference type="Proteomes" id="UP001241758">
    <property type="component" value="Unassembled WGS sequence"/>
</dbReference>
<name>A0ABT6WY40_9ACTN</name>
<protein>
    <submittedName>
        <fullName evidence="2">Uncharacterized protein</fullName>
    </submittedName>
</protein>
<evidence type="ECO:0000313" key="2">
    <source>
        <dbReference type="EMBL" id="MDI6104665.1"/>
    </source>
</evidence>
<reference evidence="2 3" key="1">
    <citation type="submission" date="2023-05" db="EMBL/GenBank/DDBJ databases">
        <title>Actinoplanes sp. NEAU-A12 genome sequencing.</title>
        <authorList>
            <person name="Wang Z.-S."/>
        </authorList>
    </citation>
    <scope>NUCLEOTIDE SEQUENCE [LARGE SCALE GENOMIC DNA]</scope>
    <source>
        <strain evidence="2 3">NEAU-A12</strain>
    </source>
</reference>
<organism evidence="2 3">
    <name type="scientific">Actinoplanes sandaracinus</name>
    <dbReference type="NCBI Taxonomy" id="3045177"/>
    <lineage>
        <taxon>Bacteria</taxon>
        <taxon>Bacillati</taxon>
        <taxon>Actinomycetota</taxon>
        <taxon>Actinomycetes</taxon>
        <taxon>Micromonosporales</taxon>
        <taxon>Micromonosporaceae</taxon>
        <taxon>Actinoplanes</taxon>
    </lineage>
</organism>
<keyword evidence="3" id="KW-1185">Reference proteome</keyword>
<evidence type="ECO:0000256" key="1">
    <source>
        <dbReference type="SAM" id="MobiDB-lite"/>
    </source>
</evidence>
<dbReference type="EMBL" id="JASCTH010000036">
    <property type="protein sequence ID" value="MDI6104665.1"/>
    <property type="molecule type" value="Genomic_DNA"/>
</dbReference>
<feature type="compositionally biased region" description="Low complexity" evidence="1">
    <location>
        <begin position="171"/>
        <end position="180"/>
    </location>
</feature>
<evidence type="ECO:0000313" key="3">
    <source>
        <dbReference type="Proteomes" id="UP001241758"/>
    </source>
</evidence>